<sequence length="501" mass="55755">MQRSNYPPPCPFQQGYPVYPEAPPPGGILGPPVALAVLPSPNPQGMTIRGSGTAMYQQVPLGKYLPQTVGFQTPLGPYSMGPPGRVYAPSGSYSMGPPGRVYGPSDSYFIFPQRIPRNDRVGAIPYPTWNPNEVQIPPLQPPRLPSIASHPDSARAKDAWAEAELNPKRKEVQWLNISSAAEIGYSLSPVHKRLKCPVLNSKKAVRRSQGRPFASSVIGRFVLHHSLASIVKDLIRRKKCALLCYNFTEIGNSPSRSPNAPLSTKSASPTATKNRKLGPFEFEQFNLDFLVSDDPVVAFDTYFGSKHCAIKLIDCSGGMQSSSQSMIRHNPLVEANATVGNSGHVSNEVESSGISKSKDGPHFHPRDGKYANPACERNTIDMNFHMYIVEAFGIEKYQFIRTIRDANGHILKVETIRPPRNSNNEIEFTAEWLKRSACYPRYKSGIKIQLISDDQSFVLYNSWKMILWDIKQKRRGEELKNFLSSSTKKELFGGRMVYVKI</sequence>
<dbReference type="EMBL" id="CAACVR010000034">
    <property type="protein sequence ID" value="VEU23067.1"/>
    <property type="molecule type" value="Genomic_DNA"/>
</dbReference>
<feature type="compositionally biased region" description="Basic and acidic residues" evidence="1">
    <location>
        <begin position="356"/>
        <end position="365"/>
    </location>
</feature>
<feature type="compositionally biased region" description="Polar residues" evidence="1">
    <location>
        <begin position="338"/>
        <end position="355"/>
    </location>
</feature>
<dbReference type="STRING" id="13370.A0A448YQC1"/>
<keyword evidence="3" id="KW-1185">Reference proteome</keyword>
<name>A0A448YQC1_BRENA</name>
<protein>
    <submittedName>
        <fullName evidence="2">DEKNAAC104177</fullName>
    </submittedName>
</protein>
<organism evidence="2 3">
    <name type="scientific">Brettanomyces naardenensis</name>
    <name type="common">Yeast</name>
    <dbReference type="NCBI Taxonomy" id="13370"/>
    <lineage>
        <taxon>Eukaryota</taxon>
        <taxon>Fungi</taxon>
        <taxon>Dikarya</taxon>
        <taxon>Ascomycota</taxon>
        <taxon>Saccharomycotina</taxon>
        <taxon>Pichiomycetes</taxon>
        <taxon>Pichiales</taxon>
        <taxon>Pichiaceae</taxon>
        <taxon>Brettanomyces</taxon>
    </lineage>
</organism>
<gene>
    <name evidence="2" type="ORF">BRENAR_LOCUS3798</name>
</gene>
<reference evidence="2 3" key="1">
    <citation type="submission" date="2018-12" db="EMBL/GenBank/DDBJ databases">
        <authorList>
            <person name="Tiukova I."/>
            <person name="Dainat J."/>
        </authorList>
    </citation>
    <scope>NUCLEOTIDE SEQUENCE [LARGE SCALE GENOMIC DNA]</scope>
</reference>
<dbReference type="AlphaFoldDB" id="A0A448YQC1"/>
<accession>A0A448YQC1</accession>
<dbReference type="Proteomes" id="UP000290900">
    <property type="component" value="Unassembled WGS sequence"/>
</dbReference>
<feature type="region of interest" description="Disordered" evidence="1">
    <location>
        <begin position="338"/>
        <end position="365"/>
    </location>
</feature>
<dbReference type="InParanoid" id="A0A448YQC1"/>
<proteinExistence type="predicted"/>
<evidence type="ECO:0000313" key="2">
    <source>
        <dbReference type="EMBL" id="VEU23067.1"/>
    </source>
</evidence>
<evidence type="ECO:0000256" key="1">
    <source>
        <dbReference type="SAM" id="MobiDB-lite"/>
    </source>
</evidence>
<dbReference type="OrthoDB" id="4097087at2759"/>
<evidence type="ECO:0000313" key="3">
    <source>
        <dbReference type="Proteomes" id="UP000290900"/>
    </source>
</evidence>